<dbReference type="Pfam" id="PF00293">
    <property type="entry name" value="NUDIX"/>
    <property type="match status" value="1"/>
</dbReference>
<keyword evidence="9" id="KW-1185">Reference proteome</keyword>
<keyword evidence="3" id="KW-0479">Metal-binding</keyword>
<dbReference type="PANTHER" id="PTHR12992:SF11">
    <property type="entry name" value="MITOCHONDRIAL COENZYME A DIPHOSPHATASE NUDT8"/>
    <property type="match status" value="1"/>
</dbReference>
<name>A0A418KTR4_9ACTN</name>
<gene>
    <name evidence="8" type="ORF">DY240_08545</name>
</gene>
<evidence type="ECO:0000256" key="3">
    <source>
        <dbReference type="ARBA" id="ARBA00022723"/>
    </source>
</evidence>
<comment type="cofactor">
    <cofactor evidence="1">
        <name>Mn(2+)</name>
        <dbReference type="ChEBI" id="CHEBI:29035"/>
    </cofactor>
</comment>
<dbReference type="InterPro" id="IPR000086">
    <property type="entry name" value="NUDIX_hydrolase_dom"/>
</dbReference>
<evidence type="ECO:0000313" key="8">
    <source>
        <dbReference type="EMBL" id="RIQ29159.1"/>
    </source>
</evidence>
<evidence type="ECO:0000259" key="7">
    <source>
        <dbReference type="PROSITE" id="PS51462"/>
    </source>
</evidence>
<keyword evidence="5" id="KW-0460">Magnesium</keyword>
<dbReference type="Proteomes" id="UP000284057">
    <property type="component" value="Unassembled WGS sequence"/>
</dbReference>
<protein>
    <submittedName>
        <fullName evidence="8">CoA pyrophosphatase</fullName>
    </submittedName>
</protein>
<dbReference type="Gene3D" id="3.90.79.10">
    <property type="entry name" value="Nucleoside Triphosphate Pyrophosphohydrolase"/>
    <property type="match status" value="1"/>
</dbReference>
<sequence length="226" mass="23375">MTTADAAGGPPAWLRRIADAAAGAWAEQAGRWSAPDDTARESAVLLLFGETDGRPDVLLIERAAGLRSHAGQAAFPGGGADPGDDGPVGTALRECAEETGVDPAGVEVIATLPPMWISVSNYSVTPVLAWWREPCEVRVVDPAEVASVHRVPVSELTDPANRLLLRYPSGHTGPAFRASGLLIWGFTAGVLSALFDAAGIAQPWDRTLVEPLPTGPALGGEGRGGS</sequence>
<evidence type="ECO:0000313" key="9">
    <source>
        <dbReference type="Proteomes" id="UP000284057"/>
    </source>
</evidence>
<dbReference type="InterPro" id="IPR045121">
    <property type="entry name" value="CoAse"/>
</dbReference>
<evidence type="ECO:0000256" key="2">
    <source>
        <dbReference type="ARBA" id="ARBA00001946"/>
    </source>
</evidence>
<evidence type="ECO:0000256" key="6">
    <source>
        <dbReference type="ARBA" id="ARBA00023211"/>
    </source>
</evidence>
<dbReference type="RefSeq" id="WP_119659510.1">
    <property type="nucleotide sequence ID" value="NZ_QUAL01000074.1"/>
</dbReference>
<organism evidence="8 9">
    <name type="scientific">Jiangella rhizosphaerae</name>
    <dbReference type="NCBI Taxonomy" id="2293569"/>
    <lineage>
        <taxon>Bacteria</taxon>
        <taxon>Bacillati</taxon>
        <taxon>Actinomycetota</taxon>
        <taxon>Actinomycetes</taxon>
        <taxon>Jiangellales</taxon>
        <taxon>Jiangellaceae</taxon>
        <taxon>Jiangella</taxon>
    </lineage>
</organism>
<keyword evidence="4" id="KW-0378">Hydrolase</keyword>
<reference evidence="8 9" key="1">
    <citation type="submission" date="2018-09" db="EMBL/GenBank/DDBJ databases">
        <title>Isolation, diversity and antifungal activity of actinobacteria from wheat.</title>
        <authorList>
            <person name="Han C."/>
        </authorList>
    </citation>
    <scope>NUCLEOTIDE SEQUENCE [LARGE SCALE GENOMIC DNA]</scope>
    <source>
        <strain evidence="8 9">NEAU-YY265</strain>
    </source>
</reference>
<dbReference type="SUPFAM" id="SSF55811">
    <property type="entry name" value="Nudix"/>
    <property type="match status" value="1"/>
</dbReference>
<dbReference type="OrthoDB" id="9802805at2"/>
<accession>A0A418KTR4</accession>
<proteinExistence type="predicted"/>
<comment type="caution">
    <text evidence="8">The sequence shown here is derived from an EMBL/GenBank/DDBJ whole genome shotgun (WGS) entry which is preliminary data.</text>
</comment>
<evidence type="ECO:0000256" key="4">
    <source>
        <dbReference type="ARBA" id="ARBA00022801"/>
    </source>
</evidence>
<keyword evidence="6" id="KW-0464">Manganese</keyword>
<dbReference type="PANTHER" id="PTHR12992">
    <property type="entry name" value="NUDIX HYDROLASE"/>
    <property type="match status" value="1"/>
</dbReference>
<dbReference type="CDD" id="cd03426">
    <property type="entry name" value="NUDIX_CoAse_Nudt7"/>
    <property type="match status" value="1"/>
</dbReference>
<evidence type="ECO:0000256" key="1">
    <source>
        <dbReference type="ARBA" id="ARBA00001936"/>
    </source>
</evidence>
<comment type="cofactor">
    <cofactor evidence="2">
        <name>Mg(2+)</name>
        <dbReference type="ChEBI" id="CHEBI:18420"/>
    </cofactor>
</comment>
<dbReference type="InterPro" id="IPR015797">
    <property type="entry name" value="NUDIX_hydrolase-like_dom_sf"/>
</dbReference>
<dbReference type="PROSITE" id="PS51462">
    <property type="entry name" value="NUDIX"/>
    <property type="match status" value="1"/>
</dbReference>
<dbReference type="AlphaFoldDB" id="A0A418KTR4"/>
<dbReference type="GO" id="GO:0046872">
    <property type="term" value="F:metal ion binding"/>
    <property type="evidence" value="ECO:0007669"/>
    <property type="project" value="UniProtKB-KW"/>
</dbReference>
<dbReference type="EMBL" id="QUAL01000074">
    <property type="protein sequence ID" value="RIQ29159.1"/>
    <property type="molecule type" value="Genomic_DNA"/>
</dbReference>
<dbReference type="GO" id="GO:0010945">
    <property type="term" value="F:coenzyme A diphosphatase activity"/>
    <property type="evidence" value="ECO:0007669"/>
    <property type="project" value="InterPro"/>
</dbReference>
<evidence type="ECO:0000256" key="5">
    <source>
        <dbReference type="ARBA" id="ARBA00022842"/>
    </source>
</evidence>
<feature type="domain" description="Nudix hydrolase" evidence="7">
    <location>
        <begin position="38"/>
        <end position="178"/>
    </location>
</feature>